<dbReference type="InterPro" id="IPR018181">
    <property type="entry name" value="Heat_shock_70_CS"/>
</dbReference>
<keyword evidence="7" id="KW-1185">Reference proteome</keyword>
<dbReference type="Gene3D" id="3.90.640.10">
    <property type="entry name" value="Actin, Chain A, domain 4"/>
    <property type="match status" value="1"/>
</dbReference>
<dbReference type="PANTHER" id="PTHR42749">
    <property type="entry name" value="CELL SHAPE-DETERMINING PROTEIN MREB"/>
    <property type="match status" value="1"/>
</dbReference>
<keyword evidence="4" id="KW-0346">Stress response</keyword>
<evidence type="ECO:0000256" key="5">
    <source>
        <dbReference type="ARBA" id="ARBA00023186"/>
    </source>
</evidence>
<keyword evidence="3" id="KW-0067">ATP-binding</keyword>
<sequence length="789" mass="83819">MPDWCLGADLGTSFSAAAFAAGDRVEVLEVGRERRIPSTVVLDNGRLVAGTLAQRLTGRAPERAERNPKRYVGRGPMLLGGSPVEARDAMAALLELFVAEGRTRFDGAEPVAVVLTHPVAWDEARRAVLAEAAKQVVPEAELHLETEPAAAAVHYAATYGLADGGRVAVYDLGGGTFDSAVLATAGSGFTVIGRPGGDDEVGGEAFDERVYAHFGEQLAERAPQWWEQVVGSPERRWLAAAADLLTEARAAKETLSEYDTASQYISGADVDVEISRAELEDLIGADVIRTAETLDETIRHADGKANGLAGIFLTGGASRIPLVGRTLRARHGDLVRTWDDPKIVVALGAARLAASRRTKPASTKPSAPAVVKTDPDQMDVRLEGVLEARGGVNGVYAWCVDTKHTLHRVDPETGSPDQRLVLGNIADWAVADQGLLVANLDAGQTWAHALTPELVIRSSRSVSTGRAPAVVAQDGVGWAFLAPRPPVPVGNHVGLPWGETGALSVVEISLTGVFMQDSPPTPLGDSARWYVNENNNARRLLDQDSPTETAPMNAHGEPGAVVVLGQYRSKAPLGASSSRPGGLTGSGRHRNVVPWQTICLVKPGGEIQRAERNDGNWLYQAVRHGGEWYMATSAGLEAGYLDEDGTKLAARPRAGAVRWFPAGERMYAVGVEQVVPSRGVWVAMLENGRMRTLVQEPRSALLGHLTSTTRSEAPRIVADGDTLWLAATREAGRSVLLHATPDGVRTVRSAPGWLEPVARIPSGLLCLHAADVAPGENRPSAAQLVHIAV</sequence>
<keyword evidence="5" id="KW-0143">Chaperone</keyword>
<reference evidence="6 7" key="1">
    <citation type="submission" date="2018-03" db="EMBL/GenBank/DDBJ databases">
        <title>Genomic Encyclopedia of Archaeal and Bacterial Type Strains, Phase II (KMG-II): from individual species to whole genera.</title>
        <authorList>
            <person name="Goeker M."/>
        </authorList>
    </citation>
    <scope>NUCLEOTIDE SEQUENCE [LARGE SCALE GENOMIC DNA]</scope>
    <source>
        <strain evidence="6 7">DSM 43146</strain>
    </source>
</reference>
<protein>
    <submittedName>
        <fullName evidence="6">Hsp70 protein</fullName>
    </submittedName>
</protein>
<comment type="caution">
    <text evidence="6">The sequence shown here is derived from an EMBL/GenBank/DDBJ whole genome shotgun (WGS) entry which is preliminary data.</text>
</comment>
<evidence type="ECO:0000256" key="2">
    <source>
        <dbReference type="ARBA" id="ARBA00022741"/>
    </source>
</evidence>
<evidence type="ECO:0000256" key="3">
    <source>
        <dbReference type="ARBA" id="ARBA00022840"/>
    </source>
</evidence>
<dbReference type="OrthoDB" id="3333926at2"/>
<dbReference type="InterPro" id="IPR043129">
    <property type="entry name" value="ATPase_NBD"/>
</dbReference>
<keyword evidence="2" id="KW-0547">Nucleotide-binding</keyword>
<dbReference type="PANTHER" id="PTHR42749:SF1">
    <property type="entry name" value="CELL SHAPE-DETERMINING PROTEIN MREB"/>
    <property type="match status" value="1"/>
</dbReference>
<dbReference type="RefSeq" id="WP_106322378.1">
    <property type="nucleotide sequence ID" value="NZ_BOMO01000051.1"/>
</dbReference>
<comment type="similarity">
    <text evidence="1">Belongs to the heat shock protein 70 family.</text>
</comment>
<dbReference type="PROSITE" id="PS01036">
    <property type="entry name" value="HSP70_3"/>
    <property type="match status" value="1"/>
</dbReference>
<name>A0A2T0K8N2_9ACTN</name>
<proteinExistence type="inferred from homology"/>
<dbReference type="AlphaFoldDB" id="A0A2T0K8N2"/>
<dbReference type="EMBL" id="PVMZ01000010">
    <property type="protein sequence ID" value="PRX19435.1"/>
    <property type="molecule type" value="Genomic_DNA"/>
</dbReference>
<dbReference type="Gene3D" id="3.30.420.40">
    <property type="match status" value="2"/>
</dbReference>
<accession>A0A2T0K8N2</accession>
<dbReference type="Pfam" id="PF00012">
    <property type="entry name" value="HSP70"/>
    <property type="match status" value="1"/>
</dbReference>
<evidence type="ECO:0000313" key="7">
    <source>
        <dbReference type="Proteomes" id="UP000239415"/>
    </source>
</evidence>
<dbReference type="InterPro" id="IPR013126">
    <property type="entry name" value="Hsp_70_fam"/>
</dbReference>
<dbReference type="SUPFAM" id="SSF53067">
    <property type="entry name" value="Actin-like ATPase domain"/>
    <property type="match status" value="2"/>
</dbReference>
<organism evidence="6 7">
    <name type="scientific">Actinoplanes italicus</name>
    <dbReference type="NCBI Taxonomy" id="113567"/>
    <lineage>
        <taxon>Bacteria</taxon>
        <taxon>Bacillati</taxon>
        <taxon>Actinomycetota</taxon>
        <taxon>Actinomycetes</taxon>
        <taxon>Micromonosporales</taxon>
        <taxon>Micromonosporaceae</taxon>
        <taxon>Actinoplanes</taxon>
    </lineage>
</organism>
<gene>
    <name evidence="6" type="ORF">CLV67_110187</name>
</gene>
<evidence type="ECO:0000256" key="1">
    <source>
        <dbReference type="ARBA" id="ARBA00007381"/>
    </source>
</evidence>
<dbReference type="GO" id="GO:0005524">
    <property type="term" value="F:ATP binding"/>
    <property type="evidence" value="ECO:0007669"/>
    <property type="project" value="UniProtKB-KW"/>
</dbReference>
<dbReference type="GO" id="GO:0140662">
    <property type="term" value="F:ATP-dependent protein folding chaperone"/>
    <property type="evidence" value="ECO:0007669"/>
    <property type="project" value="InterPro"/>
</dbReference>
<evidence type="ECO:0000313" key="6">
    <source>
        <dbReference type="EMBL" id="PRX19435.1"/>
    </source>
</evidence>
<dbReference type="PRINTS" id="PR00301">
    <property type="entry name" value="HEATSHOCK70"/>
</dbReference>
<dbReference type="Proteomes" id="UP000239415">
    <property type="component" value="Unassembled WGS sequence"/>
</dbReference>
<evidence type="ECO:0000256" key="4">
    <source>
        <dbReference type="ARBA" id="ARBA00023016"/>
    </source>
</evidence>